<evidence type="ECO:0000313" key="3">
    <source>
        <dbReference type="Proteomes" id="UP000291838"/>
    </source>
</evidence>
<name>A0A4Q2RJ36_9ACTN</name>
<evidence type="ECO:0000313" key="2">
    <source>
        <dbReference type="EMBL" id="RYB88308.1"/>
    </source>
</evidence>
<sequence>MAAYVIVNTTNSGPNYTTSRDATGGERSDFLGMRQQLPPRAQTPSVTAAARNEADARGTHANRDGNRRN</sequence>
<dbReference type="EMBL" id="SDWS01000018">
    <property type="protein sequence ID" value="RYB88308.1"/>
    <property type="molecule type" value="Genomic_DNA"/>
</dbReference>
<accession>A0A4Q2RJ36</accession>
<gene>
    <name evidence="2" type="ORF">EUA06_21920</name>
</gene>
<feature type="compositionally biased region" description="Basic and acidic residues" evidence="1">
    <location>
        <begin position="52"/>
        <end position="69"/>
    </location>
</feature>
<feature type="compositionally biased region" description="Polar residues" evidence="1">
    <location>
        <begin position="7"/>
        <end position="21"/>
    </location>
</feature>
<evidence type="ECO:0000256" key="1">
    <source>
        <dbReference type="SAM" id="MobiDB-lite"/>
    </source>
</evidence>
<feature type="region of interest" description="Disordered" evidence="1">
    <location>
        <begin position="1"/>
        <end position="69"/>
    </location>
</feature>
<dbReference type="RefSeq" id="WP_129479785.1">
    <property type="nucleotide sequence ID" value="NZ_SDWS01000018.1"/>
</dbReference>
<dbReference type="AlphaFoldDB" id="A0A4Q2RJ36"/>
<reference evidence="2 3" key="1">
    <citation type="submission" date="2019-01" db="EMBL/GenBank/DDBJ databases">
        <title>Novel species of Nocardioides.</title>
        <authorList>
            <person name="Liu Q."/>
            <person name="Xin Y.-H."/>
        </authorList>
    </citation>
    <scope>NUCLEOTIDE SEQUENCE [LARGE SCALE GENOMIC DNA]</scope>
    <source>
        <strain evidence="2 3">HLT3-15</strain>
    </source>
</reference>
<keyword evidence="3" id="KW-1185">Reference proteome</keyword>
<organism evidence="2 3">
    <name type="scientific">Nocardioides glacieisoli</name>
    <dbReference type="NCBI Taxonomy" id="1168730"/>
    <lineage>
        <taxon>Bacteria</taxon>
        <taxon>Bacillati</taxon>
        <taxon>Actinomycetota</taxon>
        <taxon>Actinomycetes</taxon>
        <taxon>Propionibacteriales</taxon>
        <taxon>Nocardioidaceae</taxon>
        <taxon>Nocardioides</taxon>
    </lineage>
</organism>
<dbReference type="Proteomes" id="UP000291838">
    <property type="component" value="Unassembled WGS sequence"/>
</dbReference>
<comment type="caution">
    <text evidence="2">The sequence shown here is derived from an EMBL/GenBank/DDBJ whole genome shotgun (WGS) entry which is preliminary data.</text>
</comment>
<proteinExistence type="predicted"/>
<protein>
    <submittedName>
        <fullName evidence="2">Uncharacterized protein</fullName>
    </submittedName>
</protein>